<dbReference type="InterPro" id="IPR008979">
    <property type="entry name" value="Galactose-bd-like_sf"/>
</dbReference>
<reference evidence="5" key="1">
    <citation type="journal article" date="2019" name="Int. J. Syst. Evol. Microbiol.">
        <title>The Global Catalogue of Microorganisms (GCM) 10K type strain sequencing project: providing services to taxonomists for standard genome sequencing and annotation.</title>
        <authorList>
            <consortium name="The Broad Institute Genomics Platform"/>
            <consortium name="The Broad Institute Genome Sequencing Center for Infectious Disease"/>
            <person name="Wu L."/>
            <person name="Ma J."/>
        </authorList>
    </citation>
    <scope>NUCLEOTIDE SEQUENCE [LARGE SCALE GENOMIC DNA]</scope>
    <source>
        <strain evidence="5">JCM 19125</strain>
    </source>
</reference>
<dbReference type="SUPFAM" id="SSF49785">
    <property type="entry name" value="Galactose-binding domain-like"/>
    <property type="match status" value="1"/>
</dbReference>
<dbReference type="InterPro" id="IPR000421">
    <property type="entry name" value="FA58C"/>
</dbReference>
<dbReference type="PROSITE" id="PS50022">
    <property type="entry name" value="FA58C_3"/>
    <property type="match status" value="1"/>
</dbReference>
<name>A0ABP9FJC4_9ACTN</name>
<feature type="region of interest" description="Disordered" evidence="1">
    <location>
        <begin position="1520"/>
        <end position="1561"/>
    </location>
</feature>
<dbReference type="InterPro" id="IPR039448">
    <property type="entry name" value="Beta_helix"/>
</dbReference>
<keyword evidence="5" id="KW-1185">Reference proteome</keyword>
<dbReference type="Gene3D" id="2.60.120.200">
    <property type="match status" value="1"/>
</dbReference>
<evidence type="ECO:0000313" key="5">
    <source>
        <dbReference type="Proteomes" id="UP001501521"/>
    </source>
</evidence>
<protein>
    <recommendedName>
        <fullName evidence="3">F5/8 type C domain-containing protein</fullName>
    </recommendedName>
</protein>
<feature type="compositionally biased region" description="Pro residues" evidence="1">
    <location>
        <begin position="1529"/>
        <end position="1539"/>
    </location>
</feature>
<sequence length="1703" mass="178818">MQLRRRFAASFALFAAMALTLGLLPGSALPAKAAATVVNVADFGADPTGTYDSTQGVAAAIEHAKTVTGPVTLNFPRGTYQMYSDQAAERELYISNTVGANQSHKMKRIALLLEDMDDVTIEGNGSQLVMHGQQIIFAALRSTNSTLRNFTLDWISPRVVDVTVVAAGDGYRDVHIPDGYRYAINGTDVSITSELSPYTGQPYWSYPSLRSVGYSQTFEYSSGRLLRSGGAAGALFSGVTSITEVEPGLLRFHGSSMPLGRSVQIRTTTRDTSGMLMFESTNTTLAGLDLGYLHGFGVVAQMNDGLTVRGVNFRQPGGSWRSTSAFADLIQVSGDKGEVLIEDSTFGFAHDDPINVHGTYVQVEAVNRREVTLKYMHNETAGFPQFYPGNQAMFVAKSTMLEVPDWVGTVVSVDGPSGYDSSKPLTTMKVTFDKDLPVGVTPDQHVVENLTYSPQLTVRGNHFESIPTRGVLVTTRKPVLIENNVFDQMEMASIYISGDANNWYESSVVRDVTIRGNLFTRPGGAAGGSNPVIFVDPILNTIVPTRKAHENITIEDNTFLVGDSTIVDAKSVNGLRILNNTVGRYDRGLASAVTLGDDELAPGETTQATLAGGNHTRPMYVLRGSTAVQISGNVYDDGLNRRVSTTDMAPADLANGDSALAVGTNNTTPQGQTGYESSDPSIATVDANGVVTAKGVGTAEISGWRSSPLGITESLSATVTITEASGPPVPVLASAFDVIRPTSGRVIPQDDASLRLLPTGGSLWATGNSAGNIVALRTPTLKVGESATVTMKGRTQQGWEETGIGLYTNDDNYVLLQRKHADGSPAIKVVTELAGAPDEGRSVASPAEETVHLRLTRTATGVQGSYSLDGTTFTNVGSEVANASITDASRVVLLVAGYQNATSLQHPFDFSNLSVGATEVPLVQFGGGTAGPQSPERPADLPSRHADIATADFQGVTFPGTARDATTQGVVTAVADTVTGYTVKIATVETGASVTMRVNGVPLTPAGDGTYSVPVTGGTTVLEAWVTAPDGVSQRIYRWTTLSQAERAAWPQPDPTEGPGLAVTEAPETMAYGSDAAVSFAGVDVPKYSTLTVQVPAGWSVTPSEQWLEEGDPTASVTVRAPVSGVSGVVRATLTTIEGDTVTIPVIIRLTDPSALDVAGVVAWDSAEPAEGGTASPNGYVTAAVDGNPATYWHTQWQGSSPTHPHQIVLDLGSEQNVASLTYLPRASSDCGGSIAYPACNGQVVEYKISACSGDYGVRTAAQLQGRGFAEPVDATCTEVAAGSFSTANEAKTVTFDQPVATRYLKFESLSAVLRNGSSQPWSSVAELSVKAPAVAQPEPLVDVPLGALIEVSPTTVDAGQTVTVVGAGFAPDASVTLTLGSTSITTTADGQGRISASVQAPAWATDDELVLTATDGTVAGSAAVTVRGVVVPDTTAPAVEKPADLAVTAGDRVSVQVSASDASLPLGYRLVGAPEWLAISGTGLITGTAEGMGSFHVTVVVTDAADNAADVSFTVTVQPKVTQSPSPSVSPSPSPSVSPSPSKSPSVKPTTTPTKPSFVRTAPYTLPGRHVLNGRQWMTVCEDYSQTERCRTEIWATVVKVEDGRFLRESGWAFNNLTYLPFMTRAAWQGNPFGDLGATSDGVFTSAGRQWRTECDTAATGRGACRSYTWTTVYAATPKASGGYSFSQSNQWLFNNIVMFER</sequence>
<accession>A0ABP9FJC4</accession>
<feature type="chain" id="PRO_5045044814" description="F5/8 type C domain-containing protein" evidence="2">
    <location>
        <begin position="34"/>
        <end position="1703"/>
    </location>
</feature>
<feature type="compositionally biased region" description="Low complexity" evidence="1">
    <location>
        <begin position="663"/>
        <end position="674"/>
    </location>
</feature>
<organism evidence="4 5">
    <name type="scientific">Tessaracoccus lubricantis</name>
    <dbReference type="NCBI Taxonomy" id="545543"/>
    <lineage>
        <taxon>Bacteria</taxon>
        <taxon>Bacillati</taxon>
        <taxon>Actinomycetota</taxon>
        <taxon>Actinomycetes</taxon>
        <taxon>Propionibacteriales</taxon>
        <taxon>Propionibacteriaceae</taxon>
        <taxon>Tessaracoccus</taxon>
    </lineage>
</organism>
<feature type="signal peptide" evidence="2">
    <location>
        <begin position="1"/>
        <end position="33"/>
    </location>
</feature>
<dbReference type="SMART" id="SM00710">
    <property type="entry name" value="PbH1"/>
    <property type="match status" value="6"/>
</dbReference>
<dbReference type="InterPro" id="IPR006626">
    <property type="entry name" value="PbH1"/>
</dbReference>
<comment type="caution">
    <text evidence="4">The sequence shown here is derived from an EMBL/GenBank/DDBJ whole genome shotgun (WGS) entry which is preliminary data.</text>
</comment>
<dbReference type="SUPFAM" id="SSF51126">
    <property type="entry name" value="Pectin lyase-like"/>
    <property type="match status" value="1"/>
</dbReference>
<evidence type="ECO:0000259" key="3">
    <source>
        <dbReference type="PROSITE" id="PS50022"/>
    </source>
</evidence>
<dbReference type="InterPro" id="IPR013320">
    <property type="entry name" value="ConA-like_dom_sf"/>
</dbReference>
<dbReference type="InterPro" id="IPR012334">
    <property type="entry name" value="Pectin_lyas_fold"/>
</dbReference>
<dbReference type="SUPFAM" id="SSF49313">
    <property type="entry name" value="Cadherin-like"/>
    <property type="match status" value="1"/>
</dbReference>
<proteinExistence type="predicted"/>
<dbReference type="Pfam" id="PF12708">
    <property type="entry name" value="Pect-lyase_RHGA_epim"/>
    <property type="match status" value="1"/>
</dbReference>
<dbReference type="SUPFAM" id="SSF49899">
    <property type="entry name" value="Concanavalin A-like lectins/glucanases"/>
    <property type="match status" value="1"/>
</dbReference>
<dbReference type="Gene3D" id="2.60.40.10">
    <property type="entry name" value="Immunoglobulins"/>
    <property type="match status" value="1"/>
</dbReference>
<dbReference type="InterPro" id="IPR011050">
    <property type="entry name" value="Pectin_lyase_fold/virulence"/>
</dbReference>
<dbReference type="InterPro" id="IPR008964">
    <property type="entry name" value="Invasin/intimin_cell_adhesion"/>
</dbReference>
<dbReference type="Gene3D" id="2.160.20.10">
    <property type="entry name" value="Single-stranded right-handed beta-helix, Pectin lyase-like"/>
    <property type="match status" value="2"/>
</dbReference>
<dbReference type="Gene3D" id="2.60.120.260">
    <property type="entry name" value="Galactose-binding domain-like"/>
    <property type="match status" value="1"/>
</dbReference>
<keyword evidence="2" id="KW-0732">Signal</keyword>
<evidence type="ECO:0000256" key="1">
    <source>
        <dbReference type="SAM" id="MobiDB-lite"/>
    </source>
</evidence>
<dbReference type="InterPro" id="IPR041542">
    <property type="entry name" value="GH43_C2"/>
</dbReference>
<dbReference type="SUPFAM" id="SSF49373">
    <property type="entry name" value="Invasin/intimin cell-adhesion fragments"/>
    <property type="match status" value="1"/>
</dbReference>
<dbReference type="InterPro" id="IPR024535">
    <property type="entry name" value="RHGA/B-epi-like_pectate_lyase"/>
</dbReference>
<feature type="domain" description="F5/8 type C" evidence="3">
    <location>
        <begin position="1151"/>
        <end position="1307"/>
    </location>
</feature>
<dbReference type="InterPro" id="IPR015919">
    <property type="entry name" value="Cadherin-like_sf"/>
</dbReference>
<dbReference type="Pfam" id="PF17851">
    <property type="entry name" value="GH43_C2"/>
    <property type="match status" value="1"/>
</dbReference>
<dbReference type="InterPro" id="IPR013783">
    <property type="entry name" value="Ig-like_fold"/>
</dbReference>
<evidence type="ECO:0000256" key="2">
    <source>
        <dbReference type="SAM" id="SignalP"/>
    </source>
</evidence>
<dbReference type="Proteomes" id="UP001501521">
    <property type="component" value="Unassembled WGS sequence"/>
</dbReference>
<evidence type="ECO:0000313" key="4">
    <source>
        <dbReference type="EMBL" id="GAA4904968.1"/>
    </source>
</evidence>
<feature type="region of interest" description="Disordered" evidence="1">
    <location>
        <begin position="656"/>
        <end position="681"/>
    </location>
</feature>
<dbReference type="Pfam" id="PF13229">
    <property type="entry name" value="Beta_helix"/>
    <property type="match status" value="1"/>
</dbReference>
<gene>
    <name evidence="4" type="ORF">GCM10025789_25240</name>
</gene>
<feature type="compositionally biased region" description="Low complexity" evidence="1">
    <location>
        <begin position="1540"/>
        <end position="1558"/>
    </location>
</feature>
<dbReference type="RefSeq" id="WP_345583387.1">
    <property type="nucleotide sequence ID" value="NZ_BAABLV010000036.1"/>
</dbReference>
<dbReference type="Pfam" id="PF00754">
    <property type="entry name" value="F5_F8_type_C"/>
    <property type="match status" value="1"/>
</dbReference>
<dbReference type="EMBL" id="BAABLV010000036">
    <property type="protein sequence ID" value="GAA4904968.1"/>
    <property type="molecule type" value="Genomic_DNA"/>
</dbReference>